<comment type="caution">
    <text evidence="2">The sequence shown here is derived from an EMBL/GenBank/DDBJ whole genome shotgun (WGS) entry which is preliminary data.</text>
</comment>
<keyword evidence="1" id="KW-0812">Transmembrane</keyword>
<evidence type="ECO:0000313" key="2">
    <source>
        <dbReference type="EMBL" id="EHJ52384.1"/>
    </source>
</evidence>
<evidence type="ECO:0000256" key="1">
    <source>
        <dbReference type="SAM" id="Phobius"/>
    </source>
</evidence>
<evidence type="ECO:0000313" key="3">
    <source>
        <dbReference type="Proteomes" id="UP000003573"/>
    </source>
</evidence>
<keyword evidence="3" id="KW-1185">Reference proteome</keyword>
<keyword evidence="1" id="KW-0472">Membrane</keyword>
<keyword evidence="1" id="KW-1133">Transmembrane helix</keyword>
<feature type="transmembrane region" description="Helical" evidence="1">
    <location>
        <begin position="16"/>
        <end position="33"/>
    </location>
</feature>
<sequence length="173" mass="20070">MAVKQNLLKGKSKQRFAIVIILLLLMYGAYDVYKRFSFVQKVGSPIELIFKRYRDRPILKGEKQNTPTLDRDLILQKESFQKPVIYCFYKVGCSTCQSNYQAERSAITHYKSQTPFYWVNVDNPVGKKLVKTYGVTRASTITAVDRLGHHQNHILPRKADKETILQILRLLES</sequence>
<dbReference type="AlphaFoldDB" id="G5JXM1"/>
<organism evidence="2 3">
    <name type="scientific">Streptococcus macacae NCTC 11558</name>
    <dbReference type="NCBI Taxonomy" id="764298"/>
    <lineage>
        <taxon>Bacteria</taxon>
        <taxon>Bacillati</taxon>
        <taxon>Bacillota</taxon>
        <taxon>Bacilli</taxon>
        <taxon>Lactobacillales</taxon>
        <taxon>Streptococcaceae</taxon>
        <taxon>Streptococcus</taxon>
    </lineage>
</organism>
<dbReference type="SUPFAM" id="SSF52833">
    <property type="entry name" value="Thioredoxin-like"/>
    <property type="match status" value="1"/>
</dbReference>
<dbReference type="InterPro" id="IPR036249">
    <property type="entry name" value="Thioredoxin-like_sf"/>
</dbReference>
<gene>
    <name evidence="2" type="ORF">STRMA_1645</name>
</gene>
<protein>
    <recommendedName>
        <fullName evidence="4">Thioredoxin domain-containing protein</fullName>
    </recommendedName>
</protein>
<proteinExistence type="predicted"/>
<dbReference type="STRING" id="764298.STRMA_1645"/>
<dbReference type="Proteomes" id="UP000003573">
    <property type="component" value="Unassembled WGS sequence"/>
</dbReference>
<dbReference type="RefSeq" id="WP_003080356.1">
    <property type="nucleotide sequence ID" value="NZ_AEUW02000001.1"/>
</dbReference>
<evidence type="ECO:0008006" key="4">
    <source>
        <dbReference type="Google" id="ProtNLM"/>
    </source>
</evidence>
<dbReference type="EMBL" id="AEUW02000001">
    <property type="protein sequence ID" value="EHJ52384.1"/>
    <property type="molecule type" value="Genomic_DNA"/>
</dbReference>
<accession>G5JXM1</accession>
<name>G5JXM1_9STRE</name>
<dbReference type="Gene3D" id="3.40.30.10">
    <property type="entry name" value="Glutaredoxin"/>
    <property type="match status" value="1"/>
</dbReference>
<reference evidence="2 3" key="1">
    <citation type="journal article" date="2014" name="Int. J. Syst. Evol. Microbiol.">
        <title>Phylogenomics and the dynamic genome evolution of the genus Streptococcus.</title>
        <authorList>
            <consortium name="The Broad Institute Genome Sequencing Platform"/>
            <person name="Richards V.P."/>
            <person name="Palmer S.R."/>
            <person name="Pavinski Bitar P.D."/>
            <person name="Qin X."/>
            <person name="Weinstock G.M."/>
            <person name="Highlander S.K."/>
            <person name="Town C.D."/>
            <person name="Burne R.A."/>
            <person name="Stanhope M.J."/>
        </authorList>
    </citation>
    <scope>NUCLEOTIDE SEQUENCE [LARGE SCALE GENOMIC DNA]</scope>
    <source>
        <strain evidence="2 3">NCTC 11558</strain>
    </source>
</reference>